<dbReference type="EMBL" id="AM743169">
    <property type="protein sequence ID" value="CAQ43976.1"/>
    <property type="molecule type" value="Genomic_DNA"/>
</dbReference>
<evidence type="ECO:0000313" key="2">
    <source>
        <dbReference type="EMBL" id="CAQ43976.1"/>
    </source>
</evidence>
<feature type="chain" id="PRO_5002777820" evidence="1">
    <location>
        <begin position="43"/>
        <end position="109"/>
    </location>
</feature>
<gene>
    <name evidence="2" type="ordered locus">Smlt0376</name>
</gene>
<dbReference type="KEGG" id="sml:Smlt0376"/>
<dbReference type="AlphaFoldDB" id="B2FJ47"/>
<proteinExistence type="predicted"/>
<keyword evidence="3" id="KW-1185">Reference proteome</keyword>
<name>B2FJ47_STRMK</name>
<dbReference type="Proteomes" id="UP000008840">
    <property type="component" value="Chromosome"/>
</dbReference>
<dbReference type="HOGENOM" id="CLU_2182515_0_0_6"/>
<evidence type="ECO:0000313" key="3">
    <source>
        <dbReference type="Proteomes" id="UP000008840"/>
    </source>
</evidence>
<evidence type="ECO:0000256" key="1">
    <source>
        <dbReference type="SAM" id="SignalP"/>
    </source>
</evidence>
<feature type="signal peptide" evidence="1">
    <location>
        <begin position="1"/>
        <end position="42"/>
    </location>
</feature>
<organism evidence="2 3">
    <name type="scientific">Stenotrophomonas maltophilia (strain K279a)</name>
    <dbReference type="NCBI Taxonomy" id="522373"/>
    <lineage>
        <taxon>Bacteria</taxon>
        <taxon>Pseudomonadati</taxon>
        <taxon>Pseudomonadota</taxon>
        <taxon>Gammaproteobacteria</taxon>
        <taxon>Lysobacterales</taxon>
        <taxon>Lysobacteraceae</taxon>
        <taxon>Stenotrophomonas</taxon>
        <taxon>Stenotrophomonas maltophilia group</taxon>
    </lineage>
</organism>
<reference evidence="2 3" key="1">
    <citation type="journal article" date="2008" name="Genome Biol.">
        <title>The complete genome, comparative and functional analysis of Stenotrophomonas maltophilia reveals an organism heavily shielded by drug resistance determinants.</title>
        <authorList>
            <person name="Crossman L.C."/>
            <person name="Gould V.C."/>
            <person name="Dow J.M."/>
            <person name="Vernikos G.S."/>
            <person name="Okazaki A."/>
            <person name="Sebaihia M."/>
            <person name="Saunders D."/>
            <person name="Arrowsmith C."/>
            <person name="Carver T."/>
            <person name="Peters N."/>
            <person name="Adlem E."/>
            <person name="Kerhornou A."/>
            <person name="Lord A."/>
            <person name="Murphy L."/>
            <person name="Seeger K."/>
            <person name="Squares R."/>
            <person name="Rutter S."/>
            <person name="Quail M.A."/>
            <person name="Rajandream M.A."/>
            <person name="Harris D."/>
            <person name="Churcher C."/>
            <person name="Bentley S.D."/>
            <person name="Parkhill J."/>
            <person name="Thomson N.R."/>
            <person name="Avison M.B."/>
        </authorList>
    </citation>
    <scope>NUCLEOTIDE SEQUENCE [LARGE SCALE GENOMIC DNA]</scope>
    <source>
        <strain evidence="2 3">K279a</strain>
    </source>
</reference>
<dbReference type="EnsemblBacteria" id="CAQ43976">
    <property type="protein sequence ID" value="CAQ43976"/>
    <property type="gene ID" value="Smlt0376"/>
</dbReference>
<protein>
    <submittedName>
        <fullName evidence="2">Uncharacterized protein</fullName>
    </submittedName>
</protein>
<keyword evidence="1" id="KW-0732">Signal</keyword>
<accession>B2FJ47</accession>
<sequence length="109" mass="11671">MAEPETGTKWQTMAPYPDGSARMNSLATRCLALACIAAPAFAATPPTADQARTQLAEAVTCKRHLTPIQFDAMARMLTPAPARVQDGESSGEFRLTTPLMVLGQPVNRL</sequence>